<feature type="region of interest" description="Disordered" evidence="1">
    <location>
        <begin position="245"/>
        <end position="282"/>
    </location>
</feature>
<feature type="region of interest" description="Disordered" evidence="1">
    <location>
        <begin position="309"/>
        <end position="341"/>
    </location>
</feature>
<protein>
    <submittedName>
        <fullName evidence="2">Uncharacterized protein</fullName>
    </submittedName>
</protein>
<reference evidence="3" key="1">
    <citation type="submission" date="2017-10" db="EMBL/GenBank/DDBJ databases">
        <title>Rapid genome shrinkage in a self-fertile nematode reveals novel sperm competition proteins.</title>
        <authorList>
            <person name="Yin D."/>
            <person name="Schwarz E.M."/>
            <person name="Thomas C.G."/>
            <person name="Felde R.L."/>
            <person name="Korf I.F."/>
            <person name="Cutter A.D."/>
            <person name="Schartner C.M."/>
            <person name="Ralston E.J."/>
            <person name="Meyer B.J."/>
            <person name="Haag E.S."/>
        </authorList>
    </citation>
    <scope>NUCLEOTIDE SEQUENCE [LARGE SCALE GENOMIC DNA]</scope>
    <source>
        <strain evidence="3">JU1422</strain>
    </source>
</reference>
<evidence type="ECO:0000313" key="2">
    <source>
        <dbReference type="EMBL" id="PIC52134.1"/>
    </source>
</evidence>
<dbReference type="OrthoDB" id="5900253at2759"/>
<dbReference type="InterPro" id="IPR005514">
    <property type="entry name" value="DUF316"/>
</dbReference>
<organism evidence="2 3">
    <name type="scientific">Caenorhabditis nigoni</name>
    <dbReference type="NCBI Taxonomy" id="1611254"/>
    <lineage>
        <taxon>Eukaryota</taxon>
        <taxon>Metazoa</taxon>
        <taxon>Ecdysozoa</taxon>
        <taxon>Nematoda</taxon>
        <taxon>Chromadorea</taxon>
        <taxon>Rhabditida</taxon>
        <taxon>Rhabditina</taxon>
        <taxon>Rhabditomorpha</taxon>
        <taxon>Rhabditoidea</taxon>
        <taxon>Rhabditidae</taxon>
        <taxon>Peloderinae</taxon>
        <taxon>Caenorhabditis</taxon>
    </lineage>
</organism>
<feature type="compositionally biased region" description="Basic and acidic residues" evidence="1">
    <location>
        <begin position="330"/>
        <end position="341"/>
    </location>
</feature>
<evidence type="ECO:0000313" key="3">
    <source>
        <dbReference type="Proteomes" id="UP000230233"/>
    </source>
</evidence>
<feature type="compositionally biased region" description="Polar residues" evidence="1">
    <location>
        <begin position="246"/>
        <end position="282"/>
    </location>
</feature>
<accession>A0A2G5VK58</accession>
<sequence>MNGKEGDWNTARWVPDDTKVDMSKCKNNVMEIPVEYMRKTKVFMSPCIDQLQCESGLYRFAVYFGVCEPDQMAFGVILLEVWGDVPPPGVPNVIPSCLAEKRMPQLESNLELHALPYDDKIGYVKSISAAQTVECDDTIEYYNKICFTRPTCSKYSAGGLLRKDNGKQKLIGLMYYQSPDCKQNNAISIEVLADLFCVYAGICNETPVISSKVNNNQPDPTVKPNPKSTAPLLTTTVATRTDTPFNRRSSIQNTSGGNNRNQGTTISHPTARTSTVENARSTLRDTTVQSSTSENIIAKITTTENGFGVKGAQTRKSTGFSRGEIMQSDGKSRDCDPMRIT</sequence>
<dbReference type="PANTHER" id="PTHR22596:SF7">
    <property type="entry name" value="PEPTIDASE S1 DOMAIN-CONTAINING PROTEIN"/>
    <property type="match status" value="1"/>
</dbReference>
<comment type="caution">
    <text evidence="2">The sequence shown here is derived from an EMBL/GenBank/DDBJ whole genome shotgun (WGS) entry which is preliminary data.</text>
</comment>
<gene>
    <name evidence="2" type="primary">Cnig_chr_I.g2362</name>
    <name evidence="2" type="ORF">B9Z55_002362</name>
</gene>
<dbReference type="Pfam" id="PF03761">
    <property type="entry name" value="DUF316"/>
    <property type="match status" value="1"/>
</dbReference>
<dbReference type="PANTHER" id="PTHR22596">
    <property type="entry name" value="TRYPSIN-LIKE PROTEASE PROTEIN 6"/>
    <property type="match status" value="1"/>
</dbReference>
<keyword evidence="3" id="KW-1185">Reference proteome</keyword>
<dbReference type="Proteomes" id="UP000230233">
    <property type="component" value="Chromosome I"/>
</dbReference>
<dbReference type="AlphaFoldDB" id="A0A2G5VK58"/>
<proteinExistence type="predicted"/>
<evidence type="ECO:0000256" key="1">
    <source>
        <dbReference type="SAM" id="MobiDB-lite"/>
    </source>
</evidence>
<name>A0A2G5VK58_9PELO</name>
<feature type="region of interest" description="Disordered" evidence="1">
    <location>
        <begin position="214"/>
        <end position="233"/>
    </location>
</feature>
<dbReference type="EMBL" id="PDUG01000001">
    <property type="protein sequence ID" value="PIC52134.1"/>
    <property type="molecule type" value="Genomic_DNA"/>
</dbReference>